<accession>A0A5S5CKZ8</accession>
<evidence type="ECO:0000313" key="1">
    <source>
        <dbReference type="EMBL" id="TYP81253.1"/>
    </source>
</evidence>
<proteinExistence type="predicted"/>
<dbReference type="Proteomes" id="UP000322499">
    <property type="component" value="Unassembled WGS sequence"/>
</dbReference>
<gene>
    <name evidence="1" type="ORF">BD833_1247</name>
</gene>
<name>A0A5S5CKZ8_9ACTN</name>
<dbReference type="Gene3D" id="1.20.120.450">
    <property type="entry name" value="dinb family like domain"/>
    <property type="match status" value="1"/>
</dbReference>
<sequence>MTLPERVRPPVDGDERAQLVGWLDLQRSLVHYKCAELGDDDASRALLPTSPLMTVAGLVNHLRWVEHCWFDVMFLGRPSGPNPQFGDEEAADFRVDGIPLAELLAGYDRQCAESNRITAAAALEELGRFPGYESGRASLRWILGHMIEEVARHVGHLDLLRELLDGRKGYY</sequence>
<dbReference type="InterPro" id="IPR034660">
    <property type="entry name" value="DinB/YfiT-like"/>
</dbReference>
<dbReference type="EMBL" id="VNHW01000024">
    <property type="protein sequence ID" value="TYP81253.1"/>
    <property type="molecule type" value="Genomic_DNA"/>
</dbReference>
<reference evidence="1 2" key="1">
    <citation type="submission" date="2019-07" db="EMBL/GenBank/DDBJ databases">
        <title>Genomic Encyclopedia of Archaeal and Bacterial Type Strains, Phase II (KMG-II): from individual species to whole genera.</title>
        <authorList>
            <person name="Goeker M."/>
        </authorList>
    </citation>
    <scope>NUCLEOTIDE SEQUENCE [LARGE SCALE GENOMIC DNA]</scope>
    <source>
        <strain evidence="1 2">DSM 46842</strain>
    </source>
</reference>
<evidence type="ECO:0000313" key="2">
    <source>
        <dbReference type="Proteomes" id="UP000322499"/>
    </source>
</evidence>
<dbReference type="Pfam" id="PF04978">
    <property type="entry name" value="MST"/>
    <property type="match status" value="1"/>
</dbReference>
<organism evidence="1 2">
    <name type="scientific">Blastococcus xanthinilyticus</name>
    <dbReference type="NCBI Taxonomy" id="1564164"/>
    <lineage>
        <taxon>Bacteria</taxon>
        <taxon>Bacillati</taxon>
        <taxon>Actinomycetota</taxon>
        <taxon>Actinomycetes</taxon>
        <taxon>Geodermatophilales</taxon>
        <taxon>Geodermatophilaceae</taxon>
        <taxon>Blastococcus</taxon>
    </lineage>
</organism>
<dbReference type="RefSeq" id="WP_166535245.1">
    <property type="nucleotide sequence ID" value="NZ_VNHW01000024.1"/>
</dbReference>
<dbReference type="SUPFAM" id="SSF109854">
    <property type="entry name" value="DinB/YfiT-like putative metalloenzymes"/>
    <property type="match status" value="1"/>
</dbReference>
<dbReference type="InterPro" id="IPR007061">
    <property type="entry name" value="MST-like"/>
</dbReference>
<comment type="caution">
    <text evidence="1">The sequence shown here is derived from an EMBL/GenBank/DDBJ whole genome shotgun (WGS) entry which is preliminary data.</text>
</comment>
<protein>
    <submittedName>
        <fullName evidence="1">Putative damage-inducible protein DinB</fullName>
    </submittedName>
</protein>
<dbReference type="AlphaFoldDB" id="A0A5S5CKZ8"/>
<keyword evidence="2" id="KW-1185">Reference proteome</keyword>